<dbReference type="SUPFAM" id="SSF53756">
    <property type="entry name" value="UDP-Glycosyltransferase/glycogen phosphorylase"/>
    <property type="match status" value="1"/>
</dbReference>
<evidence type="ECO:0000313" key="3">
    <source>
        <dbReference type="Proteomes" id="UP000041625"/>
    </source>
</evidence>
<dbReference type="Proteomes" id="UP000041625">
    <property type="component" value="Unassembled WGS sequence"/>
</dbReference>
<evidence type="ECO:0000313" key="2">
    <source>
        <dbReference type="EMBL" id="CDU01556.1"/>
    </source>
</evidence>
<keyword evidence="3" id="KW-1185">Reference proteome</keyword>
<dbReference type="GO" id="GO:0016740">
    <property type="term" value="F:transferase activity"/>
    <property type="evidence" value="ECO:0007669"/>
    <property type="project" value="UniProtKB-KW"/>
</dbReference>
<dbReference type="Gene3D" id="3.40.50.2000">
    <property type="entry name" value="Glycogen Phosphorylase B"/>
    <property type="match status" value="1"/>
</dbReference>
<keyword evidence="2" id="KW-0808">Transferase</keyword>
<organism evidence="2 3">
    <name type="scientific">Vibrio coralliirubri</name>
    <dbReference type="NCBI Taxonomy" id="1516159"/>
    <lineage>
        <taxon>Bacteria</taxon>
        <taxon>Pseudomonadati</taxon>
        <taxon>Pseudomonadota</taxon>
        <taxon>Gammaproteobacteria</taxon>
        <taxon>Vibrionales</taxon>
        <taxon>Vibrionaceae</taxon>
        <taxon>Vibrio</taxon>
    </lineage>
</organism>
<accession>A0AA87C3P6</accession>
<dbReference type="Pfam" id="PF00534">
    <property type="entry name" value="Glycos_transf_1"/>
    <property type="match status" value="1"/>
</dbReference>
<feature type="domain" description="Glycosyl transferase family 1" evidence="1">
    <location>
        <begin position="7"/>
        <end position="67"/>
    </location>
</feature>
<dbReference type="EMBL" id="CCKJ01000248">
    <property type="protein sequence ID" value="CDU01556.1"/>
    <property type="molecule type" value="Genomic_DNA"/>
</dbReference>
<sequence>MAASQGLILSSDYEGLSYVILEALALNVPAISTDCNSGPREILPASAISQLDDQSLAKKIIQLSNTPHDFQLSLGAQFLTDHAIEQYSKLA</sequence>
<proteinExistence type="predicted"/>
<reference evidence="2 3" key="1">
    <citation type="submission" date="2014-06" db="EMBL/GenBank/DDBJ databases">
        <authorList>
            <person name="Le Roux F."/>
        </authorList>
    </citation>
    <scope>NUCLEOTIDE SEQUENCE [LARGE SCALE GENOMIC DNA]</scope>
    <source>
        <strain evidence="2 3">J2-31</strain>
    </source>
</reference>
<gene>
    <name evidence="2" type="ORF">VCR31J2_920001</name>
</gene>
<dbReference type="InterPro" id="IPR001296">
    <property type="entry name" value="Glyco_trans_1"/>
</dbReference>
<evidence type="ECO:0000259" key="1">
    <source>
        <dbReference type="Pfam" id="PF00534"/>
    </source>
</evidence>
<dbReference type="AlphaFoldDB" id="A0AA87C3P6"/>
<protein>
    <submittedName>
        <fullName evidence="2">Glycosyl transferase, group 1</fullName>
    </submittedName>
</protein>
<comment type="caution">
    <text evidence="2">The sequence shown here is derived from an EMBL/GenBank/DDBJ whole genome shotgun (WGS) entry which is preliminary data.</text>
</comment>
<name>A0AA87C3P6_9VIBR</name>